<keyword evidence="4" id="KW-1185">Reference proteome</keyword>
<evidence type="ECO:0000259" key="2">
    <source>
        <dbReference type="Pfam" id="PF14292"/>
    </source>
</evidence>
<accession>A0A0D8JET1</accession>
<reference evidence="3 4" key="1">
    <citation type="submission" date="2014-09" db="EMBL/GenBank/DDBJ databases">
        <title>Draft Genome Sequence of Draconibacterium sp. JN14CK-3.</title>
        <authorList>
            <person name="Dong C."/>
            <person name="Lai Q."/>
            <person name="Shao Z."/>
        </authorList>
    </citation>
    <scope>NUCLEOTIDE SEQUENCE [LARGE SCALE GENOMIC DNA]</scope>
    <source>
        <strain evidence="3 4">JN14CK-3</strain>
    </source>
</reference>
<dbReference type="Proteomes" id="UP000032544">
    <property type="component" value="Unassembled WGS sequence"/>
</dbReference>
<keyword evidence="1" id="KW-0732">Signal</keyword>
<comment type="caution">
    <text evidence="3">The sequence shown here is derived from an EMBL/GenBank/DDBJ whole genome shotgun (WGS) entry which is preliminary data.</text>
</comment>
<dbReference type="PATRIC" id="fig|1544798.3.peg.1556"/>
<dbReference type="Pfam" id="PF14292">
    <property type="entry name" value="SusE"/>
    <property type="match status" value="1"/>
</dbReference>
<sequence length="379" mass="41971">MKTLIIKLTILTSLLIAFAGCEDEVLRDTRVTAVQTLYEPADNKVLVLQTSATASEYFEWEPAKAEDSGMVLYEVAFDVEGGDFSAPIYKMASDNNGGYNHASITHKQLNKICALAGIGSAETGKIIWTVFSSKGINDLKGEEVRTMEITRLAGFADVPGDVFVTGAGSEGGSDLANASIMKGVAPGEFEIYTKLTAGEEYFFTDGKAGETRQFYIDNGVIKEGASTSTVENTAVYRINIDFTVGSVVMTEIVDFQLHFAPTDEFLYSLAYQGGGIFKASNQPLEFKQEGWGRDERYKFRMTIKDADGNDAYEWWGTLNQTDGRPTGNEEYYYMAPVAESRWDDKWKFDGIMDMAYIDVIAYFWAEGPYTHNVIKVGDQ</sequence>
<dbReference type="EMBL" id="JRHC01000001">
    <property type="protein sequence ID" value="KJF45269.1"/>
    <property type="molecule type" value="Genomic_DNA"/>
</dbReference>
<dbReference type="STRING" id="1544798.LH29_07765"/>
<feature type="domain" description="SusE outer membrane protein" evidence="2">
    <location>
        <begin position="29"/>
        <end position="130"/>
    </location>
</feature>
<feature type="chain" id="PRO_5002331333" description="SusE outer membrane protein domain-containing protein" evidence="1">
    <location>
        <begin position="20"/>
        <end position="379"/>
    </location>
</feature>
<evidence type="ECO:0000313" key="3">
    <source>
        <dbReference type="EMBL" id="KJF45269.1"/>
    </source>
</evidence>
<organism evidence="3 4">
    <name type="scientific">Draconibacterium sediminis</name>
    <dbReference type="NCBI Taxonomy" id="1544798"/>
    <lineage>
        <taxon>Bacteria</taxon>
        <taxon>Pseudomonadati</taxon>
        <taxon>Bacteroidota</taxon>
        <taxon>Bacteroidia</taxon>
        <taxon>Marinilabiliales</taxon>
        <taxon>Prolixibacteraceae</taxon>
        <taxon>Draconibacterium</taxon>
    </lineage>
</organism>
<dbReference type="PROSITE" id="PS51257">
    <property type="entry name" value="PROKAR_LIPOPROTEIN"/>
    <property type="match status" value="1"/>
</dbReference>
<proteinExistence type="predicted"/>
<feature type="signal peptide" evidence="1">
    <location>
        <begin position="1"/>
        <end position="19"/>
    </location>
</feature>
<dbReference type="RefSeq" id="WP_045028928.1">
    <property type="nucleotide sequence ID" value="NZ_JRHC01000001.1"/>
</dbReference>
<dbReference type="InterPro" id="IPR025970">
    <property type="entry name" value="SusE"/>
</dbReference>
<evidence type="ECO:0000313" key="4">
    <source>
        <dbReference type="Proteomes" id="UP000032544"/>
    </source>
</evidence>
<protein>
    <recommendedName>
        <fullName evidence="2">SusE outer membrane protein domain-containing protein</fullName>
    </recommendedName>
</protein>
<gene>
    <name evidence="3" type="ORF">LH29_07765</name>
</gene>
<dbReference type="AlphaFoldDB" id="A0A0D8JET1"/>
<evidence type="ECO:0000256" key="1">
    <source>
        <dbReference type="SAM" id="SignalP"/>
    </source>
</evidence>
<name>A0A0D8JET1_9BACT</name>